<dbReference type="RefSeq" id="WP_270128704.1">
    <property type="nucleotide sequence ID" value="NZ_CP115396.1"/>
</dbReference>
<evidence type="ECO:0000313" key="2">
    <source>
        <dbReference type="EMBL" id="WBO86118.1"/>
    </source>
</evidence>
<dbReference type="EMBL" id="CP115396">
    <property type="protein sequence ID" value="WBO86118.1"/>
    <property type="molecule type" value="Genomic_DNA"/>
</dbReference>
<reference evidence="2 3" key="1">
    <citation type="journal article" date="2011" name="Int. J. Syst. Evol. Microbiol.">
        <title>Hymenobacter yonginensis sp. nov., isolated from a mesotrophic artificial lake.</title>
        <authorList>
            <person name="Joung Y."/>
            <person name="Cho S.H."/>
            <person name="Kim H."/>
            <person name="Kim S.B."/>
            <person name="Joh K."/>
        </authorList>
    </citation>
    <scope>NUCLEOTIDE SEQUENCE [LARGE SCALE GENOMIC DNA]</scope>
    <source>
        <strain evidence="2 3">KCTC 22745</strain>
    </source>
</reference>
<feature type="signal peptide" evidence="1">
    <location>
        <begin position="1"/>
        <end position="18"/>
    </location>
</feature>
<proteinExistence type="predicted"/>
<keyword evidence="1" id="KW-0732">Signal</keyword>
<keyword evidence="3" id="KW-1185">Reference proteome</keyword>
<accession>A0ABY7PTG4</accession>
<feature type="chain" id="PRO_5045897746" evidence="1">
    <location>
        <begin position="19"/>
        <end position="208"/>
    </location>
</feature>
<evidence type="ECO:0000256" key="1">
    <source>
        <dbReference type="SAM" id="SignalP"/>
    </source>
</evidence>
<protein>
    <submittedName>
        <fullName evidence="2">Uncharacterized protein</fullName>
    </submittedName>
</protein>
<sequence>MRVVLTALLWLLLALAYAQTPEASTTLLTNQTGFTGPDAMELNSMLGVEKQHFELSDPRLAGRVLHLTYQEFRDGVAQPEQDLLGKDRSRFQLDSAGRLAFNVYARAATDARLEVRFFFPTIGKRQQFQPLPGALASDYSLRADIQAYKKQKASVPVGRKFPLLVYTLPYVKDGFLYYCDLAQSKVPPAEWFKKFGIRHFVVYQLTIE</sequence>
<dbReference type="Proteomes" id="UP001211872">
    <property type="component" value="Chromosome"/>
</dbReference>
<organism evidence="2 3">
    <name type="scientific">Hymenobacter yonginensis</name>
    <dbReference type="NCBI Taxonomy" id="748197"/>
    <lineage>
        <taxon>Bacteria</taxon>
        <taxon>Pseudomonadati</taxon>
        <taxon>Bacteroidota</taxon>
        <taxon>Cytophagia</taxon>
        <taxon>Cytophagales</taxon>
        <taxon>Hymenobacteraceae</taxon>
        <taxon>Hymenobacter</taxon>
    </lineage>
</organism>
<name>A0ABY7PTG4_9BACT</name>
<evidence type="ECO:0000313" key="3">
    <source>
        <dbReference type="Proteomes" id="UP001211872"/>
    </source>
</evidence>
<gene>
    <name evidence="2" type="ORF">O9Z63_07640</name>
</gene>